<name>A0A382MZK3_9ZZZZ</name>
<protein>
    <recommendedName>
        <fullName evidence="1">NolW-like domain-containing protein</fullName>
    </recommendedName>
</protein>
<dbReference type="InterPro" id="IPR038591">
    <property type="entry name" value="NolW-like_sf"/>
</dbReference>
<reference evidence="2" key="1">
    <citation type="submission" date="2018-05" db="EMBL/GenBank/DDBJ databases">
        <authorList>
            <person name="Lanie J.A."/>
            <person name="Ng W.-L."/>
            <person name="Kazmierczak K.M."/>
            <person name="Andrzejewski T.M."/>
            <person name="Davidsen T.M."/>
            <person name="Wayne K.J."/>
            <person name="Tettelin H."/>
            <person name="Glass J.I."/>
            <person name="Rusch D."/>
            <person name="Podicherti R."/>
            <person name="Tsui H.-C.T."/>
            <person name="Winkler M.E."/>
        </authorList>
    </citation>
    <scope>NUCLEOTIDE SEQUENCE</scope>
</reference>
<dbReference type="PANTHER" id="PTHR30604">
    <property type="entry name" value="PROTEIN TRANSPORT PROTEIN HOFQ"/>
    <property type="match status" value="1"/>
</dbReference>
<organism evidence="2">
    <name type="scientific">marine metagenome</name>
    <dbReference type="NCBI Taxonomy" id="408172"/>
    <lineage>
        <taxon>unclassified sequences</taxon>
        <taxon>metagenomes</taxon>
        <taxon>ecological metagenomes</taxon>
    </lineage>
</organism>
<dbReference type="InterPro" id="IPR051808">
    <property type="entry name" value="Type_IV_pilus_biogenesis"/>
</dbReference>
<evidence type="ECO:0000313" key="2">
    <source>
        <dbReference type="EMBL" id="SVC53960.1"/>
    </source>
</evidence>
<accession>A0A382MZK3</accession>
<dbReference type="Gene3D" id="3.30.1370.120">
    <property type="match status" value="1"/>
</dbReference>
<evidence type="ECO:0000259" key="1">
    <source>
        <dbReference type="Pfam" id="PF03958"/>
    </source>
</evidence>
<feature type="domain" description="NolW-like" evidence="1">
    <location>
        <begin position="180"/>
        <end position="248"/>
    </location>
</feature>
<proteinExistence type="predicted"/>
<sequence>MKKMKQKKTFKHDTPLIKQDVKKLGKIEVEKSAEMGPTPVEGDVAKLQKRKQISSVKEKNYLLIPDEYMLLKQKVTFKFQNLDYKEAMGLMAKIGDVNILVGEEVAGAITAELSDVPWDKAFNALLDMKNFAADIDVNSNLIRVHSPATLTSQESYKSARASAVRKKVELESSVEPVVSEIFRLYYITPAEAKATISELFTSTGEGSTYSPIQVTEEKTTRSIIVRGKAKDLDVVDSVIREIDVRTKQVLIEAFIVEATSSFERALGNKLGAAYTRKSLRAGGTIEGSTIGNPSGSEAALQ</sequence>
<dbReference type="AlphaFoldDB" id="A0A382MZK3"/>
<dbReference type="Pfam" id="PF03958">
    <property type="entry name" value="Secretin_N"/>
    <property type="match status" value="1"/>
</dbReference>
<dbReference type="InterPro" id="IPR005644">
    <property type="entry name" value="NolW-like"/>
</dbReference>
<dbReference type="Gene3D" id="3.30.1370.130">
    <property type="match status" value="1"/>
</dbReference>
<dbReference type="EMBL" id="UINC01096786">
    <property type="protein sequence ID" value="SVC53960.1"/>
    <property type="molecule type" value="Genomic_DNA"/>
</dbReference>
<feature type="non-terminal residue" evidence="2">
    <location>
        <position position="301"/>
    </location>
</feature>
<dbReference type="PANTHER" id="PTHR30604:SF1">
    <property type="entry name" value="DNA UTILIZATION PROTEIN HOFQ"/>
    <property type="match status" value="1"/>
</dbReference>
<gene>
    <name evidence="2" type="ORF">METZ01_LOCUS306814</name>
</gene>